<dbReference type="CDD" id="cd02423">
    <property type="entry name" value="Peptidase_C39G"/>
    <property type="match status" value="1"/>
</dbReference>
<dbReference type="STRING" id="574349.SAMN05443545_103241"/>
<dbReference type="PROSITE" id="PS50990">
    <property type="entry name" value="PEPTIDASE_C39"/>
    <property type="match status" value="1"/>
</dbReference>
<evidence type="ECO:0000313" key="3">
    <source>
        <dbReference type="EMBL" id="SDW93889.1"/>
    </source>
</evidence>
<reference evidence="3 4" key="1">
    <citation type="submission" date="2016-10" db="EMBL/GenBank/DDBJ databases">
        <authorList>
            <person name="de Groot N.N."/>
        </authorList>
    </citation>
    <scope>NUCLEOTIDE SEQUENCE [LARGE SCALE GENOMIC DNA]</scope>
    <source>
        <strain evidence="3 4">DSM 19219</strain>
    </source>
</reference>
<feature type="domain" description="Peptidase C39" evidence="2">
    <location>
        <begin position="56"/>
        <end position="186"/>
    </location>
</feature>
<dbReference type="Proteomes" id="UP000198500">
    <property type="component" value="Unassembled WGS sequence"/>
</dbReference>
<sequence>MKRLITGAAASLLAITMLVEGTPAQAGPVNIAGSFGSFKVPSKSLVEMRWDRVIPQQYDYSCGSAAVATLLTYHYDRPTSEAEVFDSMFASGDQEKIQQHGFSMLDMKRYLDEENLDSDGFRIELDDFIRVGVPAITLINTGGYKHFVVIKGMDDDRVLVGDPAVGTVVVPKAHFQTLWGGTVLGARRDMEIAQHNFNHGDDWRIRPDSPLKQGMRRSGIGTTVLNLPGPNEMGK</sequence>
<dbReference type="AlphaFoldDB" id="A0A1H2XNK3"/>
<proteinExistence type="predicted"/>
<name>A0A1H2XNK3_9GAMM</name>
<dbReference type="GO" id="GO:0006508">
    <property type="term" value="P:proteolysis"/>
    <property type="evidence" value="ECO:0007669"/>
    <property type="project" value="InterPro"/>
</dbReference>
<dbReference type="GO" id="GO:0016020">
    <property type="term" value="C:membrane"/>
    <property type="evidence" value="ECO:0007669"/>
    <property type="project" value="InterPro"/>
</dbReference>
<keyword evidence="1" id="KW-0732">Signal</keyword>
<organism evidence="3 4">
    <name type="scientific">Aidingimonas halophila</name>
    <dbReference type="NCBI Taxonomy" id="574349"/>
    <lineage>
        <taxon>Bacteria</taxon>
        <taxon>Pseudomonadati</taxon>
        <taxon>Pseudomonadota</taxon>
        <taxon>Gammaproteobacteria</taxon>
        <taxon>Oceanospirillales</taxon>
        <taxon>Halomonadaceae</taxon>
        <taxon>Aidingimonas</taxon>
    </lineage>
</organism>
<dbReference type="Pfam" id="PF03412">
    <property type="entry name" value="Peptidase_C39"/>
    <property type="match status" value="1"/>
</dbReference>
<dbReference type="InterPro" id="IPR005074">
    <property type="entry name" value="Peptidase_C39"/>
</dbReference>
<dbReference type="EMBL" id="FNNI01000003">
    <property type="protein sequence ID" value="SDW93889.1"/>
    <property type="molecule type" value="Genomic_DNA"/>
</dbReference>
<keyword evidence="4" id="KW-1185">Reference proteome</keyword>
<accession>A0A1H2XNK3</accession>
<dbReference type="RefSeq" id="WP_189462096.1">
    <property type="nucleotide sequence ID" value="NZ_BMXH01000004.1"/>
</dbReference>
<dbReference type="GO" id="GO:0008233">
    <property type="term" value="F:peptidase activity"/>
    <property type="evidence" value="ECO:0007669"/>
    <property type="project" value="InterPro"/>
</dbReference>
<evidence type="ECO:0000256" key="1">
    <source>
        <dbReference type="SAM" id="SignalP"/>
    </source>
</evidence>
<protein>
    <recommendedName>
        <fullName evidence="2">Peptidase C39 domain-containing protein</fullName>
    </recommendedName>
</protein>
<dbReference type="Gene3D" id="3.90.70.10">
    <property type="entry name" value="Cysteine proteinases"/>
    <property type="match status" value="1"/>
</dbReference>
<evidence type="ECO:0000259" key="2">
    <source>
        <dbReference type="PROSITE" id="PS50990"/>
    </source>
</evidence>
<dbReference type="GO" id="GO:0005524">
    <property type="term" value="F:ATP binding"/>
    <property type="evidence" value="ECO:0007669"/>
    <property type="project" value="InterPro"/>
</dbReference>
<gene>
    <name evidence="3" type="ORF">SAMN05443545_103241</name>
</gene>
<feature type="signal peptide" evidence="1">
    <location>
        <begin position="1"/>
        <end position="26"/>
    </location>
</feature>
<feature type="chain" id="PRO_5011558465" description="Peptidase C39 domain-containing protein" evidence="1">
    <location>
        <begin position="27"/>
        <end position="235"/>
    </location>
</feature>
<evidence type="ECO:0000313" key="4">
    <source>
        <dbReference type="Proteomes" id="UP000198500"/>
    </source>
</evidence>